<accession>A0A542DY39</accession>
<protein>
    <submittedName>
        <fullName evidence="7">Citrate lyase subunit beta/citryl-CoA lyase</fullName>
    </submittedName>
</protein>
<keyword evidence="2 5" id="KW-0479">Metal-binding</keyword>
<dbReference type="InterPro" id="IPR005000">
    <property type="entry name" value="Aldolase/citrate-lyase_domain"/>
</dbReference>
<name>A0A542DY39_9MICO</name>
<dbReference type="OrthoDB" id="5172636at2"/>
<keyword evidence="8" id="KW-1185">Reference proteome</keyword>
<proteinExistence type="predicted"/>
<organism evidence="7 8">
    <name type="scientific">Lapillicoccus jejuensis</name>
    <dbReference type="NCBI Taxonomy" id="402171"/>
    <lineage>
        <taxon>Bacteria</taxon>
        <taxon>Bacillati</taxon>
        <taxon>Actinomycetota</taxon>
        <taxon>Actinomycetes</taxon>
        <taxon>Micrococcales</taxon>
        <taxon>Intrasporangiaceae</taxon>
        <taxon>Lapillicoccus</taxon>
    </lineage>
</organism>
<feature type="binding site" evidence="5">
    <location>
        <position position="144"/>
    </location>
    <ligand>
        <name>Mg(2+)</name>
        <dbReference type="ChEBI" id="CHEBI:18420"/>
    </ligand>
</feature>
<evidence type="ECO:0000259" key="6">
    <source>
        <dbReference type="Pfam" id="PF03328"/>
    </source>
</evidence>
<feature type="binding site" evidence="5">
    <location>
        <position position="118"/>
    </location>
    <ligand>
        <name>Mg(2+)</name>
        <dbReference type="ChEBI" id="CHEBI:18420"/>
    </ligand>
</feature>
<feature type="binding site" evidence="4">
    <location>
        <position position="118"/>
    </location>
    <ligand>
        <name>substrate</name>
    </ligand>
</feature>
<sequence>MSDEAPYDVLRGPALLFCPGDRPDRYAKAAERADTVVLDLEDAVAPADKDAAREAVEAALPGLGSRAMVRVNACDTRWFADDVAMLRRVGHTRVMLPKAAAATDLDPLEGLQVLALAETARGVLHAEEVAAHPACVALMWGGEDLVADLGGRRSRGVDGRYHPVVEHARLTVLLAARAWGKAAVDSVHIDIGDLDGLRRESLEAVDVGFAAKCCIHPSHVPVIREAFAPTEEMVAFARGVLEAAQHEKGVFRHEGRMVDEPLLRQARATLAQVSTGRRTDAG</sequence>
<dbReference type="GO" id="GO:0006107">
    <property type="term" value="P:oxaloacetate metabolic process"/>
    <property type="evidence" value="ECO:0007669"/>
    <property type="project" value="TreeGrafter"/>
</dbReference>
<evidence type="ECO:0000256" key="1">
    <source>
        <dbReference type="ARBA" id="ARBA00001946"/>
    </source>
</evidence>
<comment type="cofactor">
    <cofactor evidence="1">
        <name>Mg(2+)</name>
        <dbReference type="ChEBI" id="CHEBI:18420"/>
    </cofactor>
</comment>
<dbReference type="AlphaFoldDB" id="A0A542DY39"/>
<dbReference type="GO" id="GO:0000287">
    <property type="term" value="F:magnesium ion binding"/>
    <property type="evidence" value="ECO:0007669"/>
    <property type="project" value="TreeGrafter"/>
</dbReference>
<dbReference type="Proteomes" id="UP000317893">
    <property type="component" value="Unassembled WGS sequence"/>
</dbReference>
<keyword evidence="3 5" id="KW-0460">Magnesium</keyword>
<comment type="caution">
    <text evidence="7">The sequence shown here is derived from an EMBL/GenBank/DDBJ whole genome shotgun (WGS) entry which is preliminary data.</text>
</comment>
<dbReference type="InterPro" id="IPR011206">
    <property type="entry name" value="Citrate_lyase_beta/mcl1/mcl2"/>
</dbReference>
<dbReference type="SUPFAM" id="SSF51621">
    <property type="entry name" value="Phosphoenolpyruvate/pyruvate domain"/>
    <property type="match status" value="1"/>
</dbReference>
<reference evidence="7 8" key="1">
    <citation type="submission" date="2019-06" db="EMBL/GenBank/DDBJ databases">
        <title>Sequencing the genomes of 1000 actinobacteria strains.</title>
        <authorList>
            <person name="Klenk H.-P."/>
        </authorList>
    </citation>
    <scope>NUCLEOTIDE SEQUENCE [LARGE SCALE GENOMIC DNA]</scope>
    <source>
        <strain evidence="7 8">DSM 18607</strain>
    </source>
</reference>
<dbReference type="Gene3D" id="3.20.20.60">
    <property type="entry name" value="Phosphoenolpyruvate-binding domains"/>
    <property type="match status" value="1"/>
</dbReference>
<evidence type="ECO:0000256" key="3">
    <source>
        <dbReference type="ARBA" id="ARBA00022842"/>
    </source>
</evidence>
<evidence type="ECO:0000256" key="4">
    <source>
        <dbReference type="PIRSR" id="PIRSR015582-1"/>
    </source>
</evidence>
<feature type="binding site" evidence="4">
    <location>
        <position position="70"/>
    </location>
    <ligand>
        <name>substrate</name>
    </ligand>
</feature>
<evidence type="ECO:0000313" key="7">
    <source>
        <dbReference type="EMBL" id="TQJ08005.1"/>
    </source>
</evidence>
<dbReference type="PIRSF" id="PIRSF015582">
    <property type="entry name" value="Cit_lyase_B"/>
    <property type="match status" value="1"/>
</dbReference>
<feature type="domain" description="HpcH/HpaI aldolase/citrate lyase" evidence="6">
    <location>
        <begin position="15"/>
        <end position="217"/>
    </location>
</feature>
<dbReference type="Pfam" id="PF03328">
    <property type="entry name" value="HpcH_HpaI"/>
    <property type="match status" value="1"/>
</dbReference>
<dbReference type="GO" id="GO:0016829">
    <property type="term" value="F:lyase activity"/>
    <property type="evidence" value="ECO:0007669"/>
    <property type="project" value="UniProtKB-KW"/>
</dbReference>
<dbReference type="InterPro" id="IPR015813">
    <property type="entry name" value="Pyrv/PenolPyrv_kinase-like_dom"/>
</dbReference>
<dbReference type="InterPro" id="IPR040442">
    <property type="entry name" value="Pyrv_kinase-like_dom_sf"/>
</dbReference>
<dbReference type="RefSeq" id="WP_141847409.1">
    <property type="nucleotide sequence ID" value="NZ_BAAAPR010000002.1"/>
</dbReference>
<dbReference type="PANTHER" id="PTHR32308">
    <property type="entry name" value="LYASE BETA SUBUNIT, PUTATIVE (AFU_ORTHOLOGUE AFUA_4G13030)-RELATED"/>
    <property type="match status" value="1"/>
</dbReference>
<evidence type="ECO:0000256" key="2">
    <source>
        <dbReference type="ARBA" id="ARBA00022723"/>
    </source>
</evidence>
<gene>
    <name evidence="7" type="ORF">FB458_1082</name>
</gene>
<evidence type="ECO:0000313" key="8">
    <source>
        <dbReference type="Proteomes" id="UP000317893"/>
    </source>
</evidence>
<dbReference type="EMBL" id="VFMN01000001">
    <property type="protein sequence ID" value="TQJ08005.1"/>
    <property type="molecule type" value="Genomic_DNA"/>
</dbReference>
<dbReference type="PANTHER" id="PTHR32308:SF10">
    <property type="entry name" value="CITRATE LYASE SUBUNIT BETA"/>
    <property type="match status" value="1"/>
</dbReference>
<keyword evidence="7" id="KW-0456">Lyase</keyword>
<evidence type="ECO:0000256" key="5">
    <source>
        <dbReference type="PIRSR" id="PIRSR015582-2"/>
    </source>
</evidence>